<sequence length="380" mass="41335">MDLIYDILDELSGNNPPANQSADRPQQATENATDDQTHRSTNPSNFDEELPILDATATASESDDSRTWERHTKSIQGEYCKDSDPNQNRKISKALESLGPKEGWLNLDDLELSTEPSNFPPPPRPAPTAAIPSTSGPERNNNKGKEKFVEKVTVTRRISYELVEEDVYDADDEEDGGDGGKLRDLIDISTVGPDGREETFAADMSHKAETQMRKVATAIELDLAALFGDDGPGAGKETGTPAVDPKGKGKGLAGDGAGSGATEEADGDLKRRREMEEMERAAEEAEAEFKKWAAGKEGNLRALLASLQTVLGPGSGWQPVALQDLLDGAAVRRQYRRATLLVHPDKLQQKRASPRQKLLAQKVFGLLKDASKAFDSRELL</sequence>
<dbReference type="Gene3D" id="1.10.287.110">
    <property type="entry name" value="DnaJ domain"/>
    <property type="match status" value="1"/>
</dbReference>
<feature type="compositionally biased region" description="Polar residues" evidence="1">
    <location>
        <begin position="12"/>
        <end position="31"/>
    </location>
</feature>
<evidence type="ECO:0000313" key="2">
    <source>
        <dbReference type="EMBL" id="PTQ32542.1"/>
    </source>
</evidence>
<feature type="compositionally biased region" description="Basic and acidic residues" evidence="1">
    <location>
        <begin position="267"/>
        <end position="277"/>
    </location>
</feature>
<feature type="region of interest" description="Disordered" evidence="1">
    <location>
        <begin position="11"/>
        <end position="148"/>
    </location>
</feature>
<feature type="compositionally biased region" description="Low complexity" evidence="1">
    <location>
        <begin position="127"/>
        <end position="137"/>
    </location>
</feature>
<evidence type="ECO:0000256" key="1">
    <source>
        <dbReference type="SAM" id="MobiDB-lite"/>
    </source>
</evidence>
<organism evidence="2 3">
    <name type="scientific">Marchantia polymorpha</name>
    <name type="common">Common liverwort</name>
    <name type="synonym">Marchantia aquatica</name>
    <dbReference type="NCBI Taxonomy" id="3197"/>
    <lineage>
        <taxon>Eukaryota</taxon>
        <taxon>Viridiplantae</taxon>
        <taxon>Streptophyta</taxon>
        <taxon>Embryophyta</taxon>
        <taxon>Marchantiophyta</taxon>
        <taxon>Marchantiopsida</taxon>
        <taxon>Marchantiidae</taxon>
        <taxon>Marchantiales</taxon>
        <taxon>Marchantiaceae</taxon>
        <taxon>Marchantia</taxon>
    </lineage>
</organism>
<dbReference type="EMBL" id="KZ772769">
    <property type="protein sequence ID" value="PTQ32542.1"/>
    <property type="molecule type" value="Genomic_DNA"/>
</dbReference>
<feature type="compositionally biased region" description="Basic and acidic residues" evidence="1">
    <location>
        <begin position="194"/>
        <end position="205"/>
    </location>
</feature>
<dbReference type="Gramene" id="Mp6g06160.1">
    <property type="protein sequence ID" value="Mp6g06160.1.cds1"/>
    <property type="gene ID" value="Mp6g06160"/>
</dbReference>
<dbReference type="PANTHER" id="PTHR23172:SF19">
    <property type="entry name" value="J DOMAIN-CONTAINING PROTEIN"/>
    <property type="match status" value="1"/>
</dbReference>
<feature type="compositionally biased region" description="Acidic residues" evidence="1">
    <location>
        <begin position="168"/>
        <end position="177"/>
    </location>
</feature>
<dbReference type="InterPro" id="IPR036869">
    <property type="entry name" value="J_dom_sf"/>
</dbReference>
<dbReference type="AlphaFoldDB" id="A0A2R6WFB5"/>
<proteinExistence type="predicted"/>
<evidence type="ECO:0000313" key="3">
    <source>
        <dbReference type="Proteomes" id="UP000244005"/>
    </source>
</evidence>
<accession>A0A2R6WFB5</accession>
<feature type="region of interest" description="Disordered" evidence="1">
    <location>
        <begin position="230"/>
        <end position="277"/>
    </location>
</feature>
<keyword evidence="3" id="KW-1185">Reference proteome</keyword>
<gene>
    <name evidence="2" type="ORF">MARPO_0097s0028</name>
</gene>
<protein>
    <recommendedName>
        <fullName evidence="4">J domain-containing protein</fullName>
    </recommendedName>
</protein>
<reference evidence="3" key="1">
    <citation type="journal article" date="2017" name="Cell">
        <title>Insights into land plant evolution garnered from the Marchantia polymorpha genome.</title>
        <authorList>
            <person name="Bowman J.L."/>
            <person name="Kohchi T."/>
            <person name="Yamato K.T."/>
            <person name="Jenkins J."/>
            <person name="Shu S."/>
            <person name="Ishizaki K."/>
            <person name="Yamaoka S."/>
            <person name="Nishihama R."/>
            <person name="Nakamura Y."/>
            <person name="Berger F."/>
            <person name="Adam C."/>
            <person name="Aki S.S."/>
            <person name="Althoff F."/>
            <person name="Araki T."/>
            <person name="Arteaga-Vazquez M.A."/>
            <person name="Balasubrmanian S."/>
            <person name="Barry K."/>
            <person name="Bauer D."/>
            <person name="Boehm C.R."/>
            <person name="Briginshaw L."/>
            <person name="Caballero-Perez J."/>
            <person name="Catarino B."/>
            <person name="Chen F."/>
            <person name="Chiyoda S."/>
            <person name="Chovatia M."/>
            <person name="Davies K.M."/>
            <person name="Delmans M."/>
            <person name="Demura T."/>
            <person name="Dierschke T."/>
            <person name="Dolan L."/>
            <person name="Dorantes-Acosta A.E."/>
            <person name="Eklund D.M."/>
            <person name="Florent S.N."/>
            <person name="Flores-Sandoval E."/>
            <person name="Fujiyama A."/>
            <person name="Fukuzawa H."/>
            <person name="Galik B."/>
            <person name="Grimanelli D."/>
            <person name="Grimwood J."/>
            <person name="Grossniklaus U."/>
            <person name="Hamada T."/>
            <person name="Haseloff J."/>
            <person name="Hetherington A.J."/>
            <person name="Higo A."/>
            <person name="Hirakawa Y."/>
            <person name="Hundley H.N."/>
            <person name="Ikeda Y."/>
            <person name="Inoue K."/>
            <person name="Inoue S.I."/>
            <person name="Ishida S."/>
            <person name="Jia Q."/>
            <person name="Kakita M."/>
            <person name="Kanazawa T."/>
            <person name="Kawai Y."/>
            <person name="Kawashima T."/>
            <person name="Kennedy M."/>
            <person name="Kinose K."/>
            <person name="Kinoshita T."/>
            <person name="Kohara Y."/>
            <person name="Koide E."/>
            <person name="Komatsu K."/>
            <person name="Kopischke S."/>
            <person name="Kubo M."/>
            <person name="Kyozuka J."/>
            <person name="Lagercrantz U."/>
            <person name="Lin S.S."/>
            <person name="Lindquist E."/>
            <person name="Lipzen A.M."/>
            <person name="Lu C.W."/>
            <person name="De Luna E."/>
            <person name="Martienssen R.A."/>
            <person name="Minamino N."/>
            <person name="Mizutani M."/>
            <person name="Mizutani M."/>
            <person name="Mochizuki N."/>
            <person name="Monte I."/>
            <person name="Mosher R."/>
            <person name="Nagasaki H."/>
            <person name="Nakagami H."/>
            <person name="Naramoto S."/>
            <person name="Nishitani K."/>
            <person name="Ohtani M."/>
            <person name="Okamoto T."/>
            <person name="Okumura M."/>
            <person name="Phillips J."/>
            <person name="Pollak B."/>
            <person name="Reinders A."/>
            <person name="Rovekamp M."/>
            <person name="Sano R."/>
            <person name="Sawa S."/>
            <person name="Schmid M.W."/>
            <person name="Shirakawa M."/>
            <person name="Solano R."/>
            <person name="Spunde A."/>
            <person name="Suetsugu N."/>
            <person name="Sugano S."/>
            <person name="Sugiyama A."/>
            <person name="Sun R."/>
            <person name="Suzuki Y."/>
            <person name="Takenaka M."/>
            <person name="Takezawa D."/>
            <person name="Tomogane H."/>
            <person name="Tsuzuki M."/>
            <person name="Ueda T."/>
            <person name="Umeda M."/>
            <person name="Ward J.M."/>
            <person name="Watanabe Y."/>
            <person name="Yazaki K."/>
            <person name="Yokoyama R."/>
            <person name="Yoshitake Y."/>
            <person name="Yotsui I."/>
            <person name="Zachgo S."/>
            <person name="Schmutz J."/>
        </authorList>
    </citation>
    <scope>NUCLEOTIDE SEQUENCE [LARGE SCALE GENOMIC DNA]</scope>
    <source>
        <strain evidence="3">Tak-1</strain>
    </source>
</reference>
<dbReference type="Proteomes" id="UP000244005">
    <property type="component" value="Unassembled WGS sequence"/>
</dbReference>
<feature type="compositionally biased region" description="Gly residues" evidence="1">
    <location>
        <begin position="250"/>
        <end position="259"/>
    </location>
</feature>
<name>A0A2R6WFB5_MARPO</name>
<feature type="region of interest" description="Disordered" evidence="1">
    <location>
        <begin position="168"/>
        <end position="205"/>
    </location>
</feature>
<feature type="compositionally biased region" description="Basic and acidic residues" evidence="1">
    <location>
        <begin position="63"/>
        <end position="72"/>
    </location>
</feature>
<dbReference type="SUPFAM" id="SSF46565">
    <property type="entry name" value="Chaperone J-domain"/>
    <property type="match status" value="1"/>
</dbReference>
<evidence type="ECO:0008006" key="4">
    <source>
        <dbReference type="Google" id="ProtNLM"/>
    </source>
</evidence>
<dbReference type="PANTHER" id="PTHR23172">
    <property type="entry name" value="AUXILIN/CYCLIN G-ASSOCIATED KINASE-RELATED"/>
    <property type="match status" value="1"/>
</dbReference>
<dbReference type="OrthoDB" id="1717591at2759"/>